<feature type="transmembrane region" description="Helical" evidence="8">
    <location>
        <begin position="228"/>
        <end position="251"/>
    </location>
</feature>
<keyword evidence="7 8" id="KW-0472">Membrane</keyword>
<keyword evidence="3" id="KW-0808">Transferase</keyword>
<evidence type="ECO:0000256" key="1">
    <source>
        <dbReference type="ARBA" id="ARBA00022475"/>
    </source>
</evidence>
<evidence type="ECO:0000313" key="11">
    <source>
        <dbReference type="Proteomes" id="UP000177418"/>
    </source>
</evidence>
<dbReference type="Proteomes" id="UP000177418">
    <property type="component" value="Unassembled WGS sequence"/>
</dbReference>
<dbReference type="GO" id="GO:0009103">
    <property type="term" value="P:lipopolysaccharide biosynthetic process"/>
    <property type="evidence" value="ECO:0007669"/>
    <property type="project" value="UniProtKB-KW"/>
</dbReference>
<keyword evidence="4 8" id="KW-0812">Transmembrane</keyword>
<keyword evidence="6 8" id="KW-1133">Transmembrane helix</keyword>
<proteinExistence type="predicted"/>
<evidence type="ECO:0000256" key="6">
    <source>
        <dbReference type="ARBA" id="ARBA00022989"/>
    </source>
</evidence>
<feature type="transmembrane region" description="Helical" evidence="8">
    <location>
        <begin position="266"/>
        <end position="292"/>
    </location>
</feature>
<gene>
    <name evidence="10" type="ORF">A3H78_05160</name>
</gene>
<protein>
    <recommendedName>
        <fullName evidence="9">Glycosyltransferase 2-like domain-containing protein</fullName>
    </recommendedName>
</protein>
<dbReference type="InterPro" id="IPR001173">
    <property type="entry name" value="Glyco_trans_2-like"/>
</dbReference>
<dbReference type="GO" id="GO:0099621">
    <property type="term" value="F:undecaprenyl-phosphate 4-deoxy-4-formamido-L-arabinose transferase activity"/>
    <property type="evidence" value="ECO:0007669"/>
    <property type="project" value="TreeGrafter"/>
</dbReference>
<evidence type="ECO:0000256" key="3">
    <source>
        <dbReference type="ARBA" id="ARBA00022679"/>
    </source>
</evidence>
<sequence>MISIIIPFHNEEKNLPILYKELLKVLESEQFEIIFVDDGSTDRSPFHVTRITSKDTNSKLISYPKRLGKGQALAAGFKETKGDIIAFMDADLQDNPEDLNNFIKKMNQGYDLINGWRKKRKDKIDKTLPSKILNKFLTKFLFSTELHDINCGFKMMRRQVLEEIPLYGDNYRFIPILAEKKGFRVGEIEVDHRSRIHGESKYNIVRIFFGFIDALNTYFIYRFSERPLHFFSIIGGLFFTVGFITAGYLSFQRIFYGVLLYRRPALLFAILLIIVGLQIIMTGIVAELVVYLHNKRK</sequence>
<dbReference type="AlphaFoldDB" id="A0A1F7JIT2"/>
<accession>A0A1F7JIT2</accession>
<dbReference type="PANTHER" id="PTHR48090:SF3">
    <property type="entry name" value="UNDECAPRENYL-PHOSPHATE 4-DEOXY-4-FORMAMIDO-L-ARABINOSE TRANSFERASE"/>
    <property type="match status" value="1"/>
</dbReference>
<evidence type="ECO:0000256" key="8">
    <source>
        <dbReference type="SAM" id="Phobius"/>
    </source>
</evidence>
<evidence type="ECO:0000256" key="4">
    <source>
        <dbReference type="ARBA" id="ARBA00022692"/>
    </source>
</evidence>
<dbReference type="Gene3D" id="3.90.550.10">
    <property type="entry name" value="Spore Coat Polysaccharide Biosynthesis Protein SpsA, Chain A"/>
    <property type="match status" value="1"/>
</dbReference>
<dbReference type="PANTHER" id="PTHR48090">
    <property type="entry name" value="UNDECAPRENYL-PHOSPHATE 4-DEOXY-4-FORMAMIDO-L-ARABINOSE TRANSFERASE-RELATED"/>
    <property type="match status" value="1"/>
</dbReference>
<keyword evidence="1" id="KW-1003">Cell membrane</keyword>
<comment type="caution">
    <text evidence="10">The sequence shown here is derived from an EMBL/GenBank/DDBJ whole genome shotgun (WGS) entry which is preliminary data.</text>
</comment>
<dbReference type="GO" id="GO:0005886">
    <property type="term" value="C:plasma membrane"/>
    <property type="evidence" value="ECO:0007669"/>
    <property type="project" value="TreeGrafter"/>
</dbReference>
<dbReference type="EMBL" id="MGAV01000002">
    <property type="protein sequence ID" value="OGK55525.1"/>
    <property type="molecule type" value="Genomic_DNA"/>
</dbReference>
<feature type="domain" description="Glycosyltransferase 2-like" evidence="9">
    <location>
        <begin position="3"/>
        <end position="164"/>
    </location>
</feature>
<name>A0A1F7JIT2_9BACT</name>
<dbReference type="InterPro" id="IPR050256">
    <property type="entry name" value="Glycosyltransferase_2"/>
</dbReference>
<dbReference type="InterPro" id="IPR029044">
    <property type="entry name" value="Nucleotide-diphossugar_trans"/>
</dbReference>
<evidence type="ECO:0000256" key="2">
    <source>
        <dbReference type="ARBA" id="ARBA00022676"/>
    </source>
</evidence>
<dbReference type="SUPFAM" id="SSF53448">
    <property type="entry name" value="Nucleotide-diphospho-sugar transferases"/>
    <property type="match status" value="1"/>
</dbReference>
<keyword evidence="5" id="KW-0448">Lipopolysaccharide biosynthesis</keyword>
<dbReference type="CDD" id="cd04187">
    <property type="entry name" value="DPM1_like_bac"/>
    <property type="match status" value="1"/>
</dbReference>
<evidence type="ECO:0000313" key="10">
    <source>
        <dbReference type="EMBL" id="OGK55525.1"/>
    </source>
</evidence>
<dbReference type="Pfam" id="PF00535">
    <property type="entry name" value="Glycos_transf_2"/>
    <property type="match status" value="1"/>
</dbReference>
<evidence type="ECO:0000256" key="7">
    <source>
        <dbReference type="ARBA" id="ARBA00023136"/>
    </source>
</evidence>
<reference evidence="10 11" key="1">
    <citation type="journal article" date="2016" name="Nat. Commun.">
        <title>Thousands of microbial genomes shed light on interconnected biogeochemical processes in an aquifer system.</title>
        <authorList>
            <person name="Anantharaman K."/>
            <person name="Brown C.T."/>
            <person name="Hug L.A."/>
            <person name="Sharon I."/>
            <person name="Castelle C.J."/>
            <person name="Probst A.J."/>
            <person name="Thomas B.C."/>
            <person name="Singh A."/>
            <person name="Wilkins M.J."/>
            <person name="Karaoz U."/>
            <person name="Brodie E.L."/>
            <person name="Williams K.H."/>
            <person name="Hubbard S.S."/>
            <person name="Banfield J.F."/>
        </authorList>
    </citation>
    <scope>NUCLEOTIDE SEQUENCE [LARGE SCALE GENOMIC DNA]</scope>
</reference>
<evidence type="ECO:0000256" key="5">
    <source>
        <dbReference type="ARBA" id="ARBA00022985"/>
    </source>
</evidence>
<keyword evidence="2" id="KW-0328">Glycosyltransferase</keyword>
<evidence type="ECO:0000259" key="9">
    <source>
        <dbReference type="Pfam" id="PF00535"/>
    </source>
</evidence>
<organism evidence="10 11">
    <name type="scientific">Candidatus Roizmanbacteria bacterium RIFCSPLOWO2_02_FULL_36_11</name>
    <dbReference type="NCBI Taxonomy" id="1802071"/>
    <lineage>
        <taxon>Bacteria</taxon>
        <taxon>Candidatus Roizmaniibacteriota</taxon>
    </lineage>
</organism>